<dbReference type="KEGG" id="qlo:115953666"/>
<evidence type="ECO:0000256" key="5">
    <source>
        <dbReference type="ARBA" id="ARBA00022641"/>
    </source>
</evidence>
<evidence type="ECO:0000256" key="6">
    <source>
        <dbReference type="ARBA" id="ARBA00022729"/>
    </source>
</evidence>
<dbReference type="Gramene" id="QL07p040518:mrna">
    <property type="protein sequence ID" value="QL07p040518:mrna"/>
    <property type="gene ID" value="QL07p040518"/>
</dbReference>
<dbReference type="GO" id="GO:0008283">
    <property type="term" value="P:cell population proliferation"/>
    <property type="evidence" value="ECO:0007669"/>
    <property type="project" value="UniProtKB-UniRule"/>
</dbReference>
<dbReference type="EMBL" id="LRBV02000007">
    <property type="status" value="NOT_ANNOTATED_CDS"/>
    <property type="molecule type" value="Genomic_DNA"/>
</dbReference>
<dbReference type="Pfam" id="PF06404">
    <property type="entry name" value="PSK"/>
    <property type="match status" value="1"/>
</dbReference>
<keyword evidence="3 9" id="KW-0217">Developmental protein</keyword>
<evidence type="ECO:0000256" key="3">
    <source>
        <dbReference type="ARBA" id="ARBA00022473"/>
    </source>
</evidence>
<reference evidence="10" key="2">
    <citation type="submission" date="2021-01" db="UniProtKB">
        <authorList>
            <consortium name="EnsemblPlants"/>
        </authorList>
    </citation>
    <scope>IDENTIFICATION</scope>
</reference>
<dbReference type="OrthoDB" id="1914102at2759"/>
<dbReference type="GeneID" id="115953666"/>
<evidence type="ECO:0000313" key="10">
    <source>
        <dbReference type="EnsemblPlants" id="QL07p040518:mrna"/>
    </source>
</evidence>
<dbReference type="GO" id="GO:0005576">
    <property type="term" value="C:extracellular region"/>
    <property type="evidence" value="ECO:0007669"/>
    <property type="project" value="UniProtKB-SubCell"/>
</dbReference>
<evidence type="ECO:0000256" key="9">
    <source>
        <dbReference type="RuleBase" id="RU368031"/>
    </source>
</evidence>
<protein>
    <recommendedName>
        <fullName evidence="9">Phytosulfokine</fullName>
    </recommendedName>
    <component>
        <recommendedName>
            <fullName evidence="9">Phytosulfokine-alpha</fullName>
            <shortName evidence="9">PSK-alpha</shortName>
            <shortName evidence="9">Phytosulfokine-a</shortName>
        </recommendedName>
    </component>
    <component>
        <recommendedName>
            <fullName evidence="9">Phytosulfokine-beta</fullName>
            <shortName evidence="9">PSK-beta</shortName>
            <shortName evidence="9">Phytosulfokine-b</shortName>
        </recommendedName>
    </component>
</protein>
<accession>A0A7N2M5Q0</accession>
<dbReference type="AlphaFoldDB" id="A0A7N2M5Q0"/>
<comment type="PTM">
    <text evidence="9">Sulfation is important for activity and for the binding to a putative membrane receptor.</text>
</comment>
<keyword evidence="7 9" id="KW-0221">Differentiation</keyword>
<comment type="subcellular location">
    <subcellularLocation>
        <location evidence="1 9">Secreted</location>
    </subcellularLocation>
</comment>
<gene>
    <name evidence="10" type="primary">LOC115953666</name>
</gene>
<dbReference type="OMA" id="YEQDEEC"/>
<dbReference type="EnsemblPlants" id="QL07p040518:mrna">
    <property type="protein sequence ID" value="QL07p040518:mrna"/>
    <property type="gene ID" value="QL07p040518"/>
</dbReference>
<evidence type="ECO:0000256" key="4">
    <source>
        <dbReference type="ARBA" id="ARBA00022525"/>
    </source>
</evidence>
<reference evidence="10 11" key="1">
    <citation type="journal article" date="2016" name="G3 (Bethesda)">
        <title>First Draft Assembly and Annotation of the Genome of a California Endemic Oak Quercus lobata Nee (Fagaceae).</title>
        <authorList>
            <person name="Sork V.L."/>
            <person name="Fitz-Gibbon S.T."/>
            <person name="Puiu D."/>
            <person name="Crepeau M."/>
            <person name="Gugger P.F."/>
            <person name="Sherman R."/>
            <person name="Stevens K."/>
            <person name="Langley C.H."/>
            <person name="Pellegrini M."/>
            <person name="Salzberg S.L."/>
        </authorList>
    </citation>
    <scope>NUCLEOTIDE SEQUENCE [LARGE SCALE GENOMIC DNA]</scope>
    <source>
        <strain evidence="10 11">cv. SW786</strain>
    </source>
</reference>
<proteinExistence type="inferred from homology"/>
<dbReference type="GO" id="GO:0008083">
    <property type="term" value="F:growth factor activity"/>
    <property type="evidence" value="ECO:0007669"/>
    <property type="project" value="UniProtKB-UniRule"/>
</dbReference>
<sequence>MKPQNVHISVIFLFLFCSFLASARLLPPKQGYEEVKANGISHAAGSLTDLKDISDLMGLERCGDNDEECLQRRMIAEAHLDYIYTQHHKP</sequence>
<dbReference type="PANTHER" id="PTHR33285">
    <property type="entry name" value="PHYTOSULFOKINES 3"/>
    <property type="match status" value="1"/>
</dbReference>
<dbReference type="InterPro" id="IPR009438">
    <property type="entry name" value="Phytosulfokine"/>
</dbReference>
<dbReference type="PANTHER" id="PTHR33285:SF33">
    <property type="entry name" value="PHYTOSULFOKINE"/>
    <property type="match status" value="1"/>
</dbReference>
<evidence type="ECO:0000313" key="11">
    <source>
        <dbReference type="Proteomes" id="UP000594261"/>
    </source>
</evidence>
<keyword evidence="11" id="KW-1185">Reference proteome</keyword>
<keyword evidence="4 9" id="KW-0964">Secreted</keyword>
<comment type="function">
    <text evidence="9">Promotes plant cell differentiation, organogenesis and somatic embryogenesis as well as cell proliferation.</text>
</comment>
<evidence type="ECO:0000256" key="7">
    <source>
        <dbReference type="ARBA" id="ARBA00022782"/>
    </source>
</evidence>
<dbReference type="Proteomes" id="UP000594261">
    <property type="component" value="Chromosome 7"/>
</dbReference>
<comment type="PTM">
    <text evidence="9">PSK-alpha is produced by endopeptidase digestion. PSK-beta is produced from PSK-alpha by exopeptidase digestion.</text>
</comment>
<evidence type="ECO:0000256" key="1">
    <source>
        <dbReference type="ARBA" id="ARBA00004613"/>
    </source>
</evidence>
<feature type="signal peptide" evidence="9">
    <location>
        <begin position="1"/>
        <end position="23"/>
    </location>
</feature>
<dbReference type="RefSeq" id="XP_030927279.1">
    <property type="nucleotide sequence ID" value="XM_031071419.1"/>
</dbReference>
<dbReference type="InParanoid" id="A0A7N2M5Q0"/>
<evidence type="ECO:0000256" key="8">
    <source>
        <dbReference type="ARBA" id="ARBA00023030"/>
    </source>
</evidence>
<dbReference type="GO" id="GO:0030154">
    <property type="term" value="P:cell differentiation"/>
    <property type="evidence" value="ECO:0007669"/>
    <property type="project" value="UniProtKB-UniRule"/>
</dbReference>
<keyword evidence="6 9" id="KW-0732">Signal</keyword>
<keyword evidence="5 9" id="KW-0765">Sulfation</keyword>
<comment type="similarity">
    <text evidence="2 9">Belongs to the phytosulfokine family.</text>
</comment>
<keyword evidence="8 9" id="KW-0339">Growth factor</keyword>
<evidence type="ECO:0000256" key="2">
    <source>
        <dbReference type="ARBA" id="ARBA00010781"/>
    </source>
</evidence>
<organism evidence="10 11">
    <name type="scientific">Quercus lobata</name>
    <name type="common">Valley oak</name>
    <dbReference type="NCBI Taxonomy" id="97700"/>
    <lineage>
        <taxon>Eukaryota</taxon>
        <taxon>Viridiplantae</taxon>
        <taxon>Streptophyta</taxon>
        <taxon>Embryophyta</taxon>
        <taxon>Tracheophyta</taxon>
        <taxon>Spermatophyta</taxon>
        <taxon>Magnoliopsida</taxon>
        <taxon>eudicotyledons</taxon>
        <taxon>Gunneridae</taxon>
        <taxon>Pentapetalae</taxon>
        <taxon>rosids</taxon>
        <taxon>fabids</taxon>
        <taxon>Fagales</taxon>
        <taxon>Fagaceae</taxon>
        <taxon>Quercus</taxon>
    </lineage>
</organism>
<feature type="chain" id="PRO_5031594482" description="Phytosulfokine" evidence="9">
    <location>
        <begin position="24"/>
        <end position="90"/>
    </location>
</feature>
<name>A0A7N2M5Q0_QUELO</name>